<name>A0ABW3TU33_9BACL</name>
<evidence type="ECO:0000313" key="1">
    <source>
        <dbReference type="EMBL" id="MFD1204013.1"/>
    </source>
</evidence>
<reference evidence="2" key="1">
    <citation type="journal article" date="2019" name="Int. J. Syst. Evol. Microbiol.">
        <title>The Global Catalogue of Microorganisms (GCM) 10K type strain sequencing project: providing services to taxonomists for standard genome sequencing and annotation.</title>
        <authorList>
            <consortium name="The Broad Institute Genomics Platform"/>
            <consortium name="The Broad Institute Genome Sequencing Center for Infectious Disease"/>
            <person name="Wu L."/>
            <person name="Ma J."/>
        </authorList>
    </citation>
    <scope>NUCLEOTIDE SEQUENCE [LARGE SCALE GENOMIC DNA]</scope>
    <source>
        <strain evidence="2">CCUG 53915</strain>
    </source>
</reference>
<proteinExistence type="predicted"/>
<comment type="caution">
    <text evidence="1">The sequence shown here is derived from an EMBL/GenBank/DDBJ whole genome shotgun (WGS) entry which is preliminary data.</text>
</comment>
<organism evidence="1 2">
    <name type="scientific">Sporosarcina contaminans</name>
    <dbReference type="NCBI Taxonomy" id="633403"/>
    <lineage>
        <taxon>Bacteria</taxon>
        <taxon>Bacillati</taxon>
        <taxon>Bacillota</taxon>
        <taxon>Bacilli</taxon>
        <taxon>Bacillales</taxon>
        <taxon>Caryophanaceae</taxon>
        <taxon>Sporosarcina</taxon>
    </lineage>
</organism>
<accession>A0ABW3TU33</accession>
<dbReference type="EMBL" id="JBHTLT010000015">
    <property type="protein sequence ID" value="MFD1204013.1"/>
    <property type="molecule type" value="Genomic_DNA"/>
</dbReference>
<dbReference type="Proteomes" id="UP001597231">
    <property type="component" value="Unassembled WGS sequence"/>
</dbReference>
<evidence type="ECO:0008006" key="3">
    <source>
        <dbReference type="Google" id="ProtNLM"/>
    </source>
</evidence>
<sequence length="104" mass="12122">MTLAELKKLLRATGFPVAYSHFKEAKPTPFITYLVTFSPNFHADNKTYHKINAVDIELYTDKKDLAAEAVLEKILDDNEIPYESDETFIESEQLFQKIYEVRLF</sequence>
<keyword evidence="2" id="KW-1185">Reference proteome</keyword>
<dbReference type="RefSeq" id="WP_381479715.1">
    <property type="nucleotide sequence ID" value="NZ_JBHTLT010000015.1"/>
</dbReference>
<protein>
    <recommendedName>
        <fullName evidence="3">Prophage pi2 protein 38</fullName>
    </recommendedName>
</protein>
<gene>
    <name evidence="1" type="ORF">ACFQ38_02570</name>
</gene>
<evidence type="ECO:0000313" key="2">
    <source>
        <dbReference type="Proteomes" id="UP001597231"/>
    </source>
</evidence>